<dbReference type="EMBL" id="AP019309">
    <property type="protein sequence ID" value="BBH26227.1"/>
    <property type="molecule type" value="Genomic_DNA"/>
</dbReference>
<keyword evidence="3" id="KW-0520">NAD</keyword>
<keyword evidence="8" id="KW-1185">Reference proteome</keyword>
<dbReference type="SUPFAM" id="SSF51735">
    <property type="entry name" value="NAD(P)-binding Rossmann-fold domains"/>
    <property type="match status" value="1"/>
</dbReference>
<dbReference type="InParanoid" id="A0A3G9J4X3"/>
<name>A0A3G9J4X3_9FIRM</name>
<sequence>MGSGMVKNLMKHGYEVYGFTRTKAKAEPLIKDGMHYDEDRQHLAQNSDVVITMVGFPQDVEDVYLSEDGLLNNMKEGTYVIDMTTSSPDLAMKIYEAAKKKGIHALDAPVSGGDSGAQAGTLSIMVGGDQADFEAMHPLFEAMGSTIIHEGAAGFGQHTKMANQIAIAGTLAGTAEAISYAKAAGLDLNLMMDTITKGAAGSWQLENLGRKMLADDYNPGFYIKHFIKDMKIADQEALSRHLTLKVLETVLSMDESLKERYGDLGTQALIKYYEDKQ</sequence>
<evidence type="ECO:0000259" key="6">
    <source>
        <dbReference type="Pfam" id="PF14833"/>
    </source>
</evidence>
<evidence type="ECO:0000256" key="1">
    <source>
        <dbReference type="ARBA" id="ARBA00009080"/>
    </source>
</evidence>
<dbReference type="Gene3D" id="3.40.50.720">
    <property type="entry name" value="NAD(P)-binding Rossmann-like Domain"/>
    <property type="match status" value="1"/>
</dbReference>
<keyword evidence="2" id="KW-0560">Oxidoreductase</keyword>
<organism evidence="7 8">
    <name type="scientific">Intestinibaculum porci</name>
    <dbReference type="NCBI Taxonomy" id="2487118"/>
    <lineage>
        <taxon>Bacteria</taxon>
        <taxon>Bacillati</taxon>
        <taxon>Bacillota</taxon>
        <taxon>Erysipelotrichia</taxon>
        <taxon>Erysipelotrichales</taxon>
        <taxon>Erysipelotrichaceae</taxon>
        <taxon>Intestinibaculum</taxon>
    </lineage>
</organism>
<evidence type="ECO:0000313" key="8">
    <source>
        <dbReference type="Proteomes" id="UP000268059"/>
    </source>
</evidence>
<dbReference type="GO" id="GO:0051287">
    <property type="term" value="F:NAD binding"/>
    <property type="evidence" value="ECO:0007669"/>
    <property type="project" value="InterPro"/>
</dbReference>
<accession>A0A3G9J4X3</accession>
<evidence type="ECO:0000313" key="7">
    <source>
        <dbReference type="EMBL" id="BBH26227.1"/>
    </source>
</evidence>
<dbReference type="PANTHER" id="PTHR43060:SF15">
    <property type="entry name" value="3-HYDROXYISOBUTYRATE DEHYDROGENASE-LIKE 1, MITOCHONDRIAL-RELATED"/>
    <property type="match status" value="1"/>
</dbReference>
<evidence type="ECO:0000256" key="4">
    <source>
        <dbReference type="PIRSR" id="PIRSR000103-1"/>
    </source>
</evidence>
<evidence type="ECO:0000259" key="5">
    <source>
        <dbReference type="Pfam" id="PF03446"/>
    </source>
</evidence>
<dbReference type="InterPro" id="IPR029154">
    <property type="entry name" value="HIBADH-like_NADP-bd"/>
</dbReference>
<dbReference type="InterPro" id="IPR036291">
    <property type="entry name" value="NAD(P)-bd_dom_sf"/>
</dbReference>
<dbReference type="InterPro" id="IPR006115">
    <property type="entry name" value="6PGDH_NADP-bd"/>
</dbReference>
<dbReference type="PIRSF" id="PIRSF000103">
    <property type="entry name" value="HIBADH"/>
    <property type="match status" value="1"/>
</dbReference>
<dbReference type="Pfam" id="PF03446">
    <property type="entry name" value="NAD_binding_2"/>
    <property type="match status" value="1"/>
</dbReference>
<feature type="domain" description="3-hydroxyisobutyrate dehydrogenase-like NAD-binding" evidence="6">
    <location>
        <begin position="154"/>
        <end position="273"/>
    </location>
</feature>
<dbReference type="Proteomes" id="UP000268059">
    <property type="component" value="Chromosome"/>
</dbReference>
<feature type="domain" description="6-phosphogluconate dehydrogenase NADP-binding" evidence="5">
    <location>
        <begin position="1"/>
        <end position="149"/>
    </location>
</feature>
<dbReference type="InterPro" id="IPR013328">
    <property type="entry name" value="6PGD_dom2"/>
</dbReference>
<dbReference type="InterPro" id="IPR015815">
    <property type="entry name" value="HIBADH-related"/>
</dbReference>
<dbReference type="FunCoup" id="A0A3G9J4X3">
    <property type="interactions" value="313"/>
</dbReference>
<dbReference type="SUPFAM" id="SSF48179">
    <property type="entry name" value="6-phosphogluconate dehydrogenase C-terminal domain-like"/>
    <property type="match status" value="1"/>
</dbReference>
<dbReference type="GO" id="GO:0016491">
    <property type="term" value="F:oxidoreductase activity"/>
    <property type="evidence" value="ECO:0007669"/>
    <property type="project" value="UniProtKB-KW"/>
</dbReference>
<dbReference type="GO" id="GO:0050661">
    <property type="term" value="F:NADP binding"/>
    <property type="evidence" value="ECO:0007669"/>
    <property type="project" value="InterPro"/>
</dbReference>
<evidence type="ECO:0000256" key="2">
    <source>
        <dbReference type="ARBA" id="ARBA00023002"/>
    </source>
</evidence>
<dbReference type="KEGG" id="ebm:SG0102_11610"/>
<dbReference type="PANTHER" id="PTHR43060">
    <property type="entry name" value="3-HYDROXYISOBUTYRATE DEHYDROGENASE-LIKE 1, MITOCHONDRIAL-RELATED"/>
    <property type="match status" value="1"/>
</dbReference>
<protein>
    <submittedName>
        <fullName evidence="7">3-hydroxyisobutyrate dehydrogenase</fullName>
    </submittedName>
</protein>
<gene>
    <name evidence="7" type="ORF">SG0102_11610</name>
</gene>
<dbReference type="Pfam" id="PF14833">
    <property type="entry name" value="NAD_binding_11"/>
    <property type="match status" value="1"/>
</dbReference>
<dbReference type="Gene3D" id="1.10.1040.10">
    <property type="entry name" value="N-(1-d-carboxylethyl)-l-norvaline Dehydrogenase, domain 2"/>
    <property type="match status" value="1"/>
</dbReference>
<comment type="similarity">
    <text evidence="1">Belongs to the HIBADH-related family.</text>
</comment>
<proteinExistence type="inferred from homology"/>
<dbReference type="AlphaFoldDB" id="A0A3G9J4X3"/>
<dbReference type="InterPro" id="IPR008927">
    <property type="entry name" value="6-PGluconate_DH-like_C_sf"/>
</dbReference>
<feature type="active site" evidence="4">
    <location>
        <position position="160"/>
    </location>
</feature>
<evidence type="ECO:0000256" key="3">
    <source>
        <dbReference type="ARBA" id="ARBA00023027"/>
    </source>
</evidence>
<reference evidence="7 8" key="1">
    <citation type="submission" date="2018-11" db="EMBL/GenBank/DDBJ databases">
        <title>Novel Erysipelotrichaceae bacterium isolated from small intestine of a swine.</title>
        <authorList>
            <person name="Kim J.S."/>
            <person name="Choe H."/>
            <person name="Lee Y.R."/>
            <person name="Kim K.M."/>
            <person name="Park D.S."/>
        </authorList>
    </citation>
    <scope>NUCLEOTIDE SEQUENCE [LARGE SCALE GENOMIC DNA]</scope>
    <source>
        <strain evidence="7 8">SG0102</strain>
    </source>
</reference>